<evidence type="ECO:0000313" key="3">
    <source>
        <dbReference type="EMBL" id="OEE76014.1"/>
    </source>
</evidence>
<dbReference type="Proteomes" id="UP000094165">
    <property type="component" value="Unassembled WGS sequence"/>
</dbReference>
<dbReference type="InterPro" id="IPR012495">
    <property type="entry name" value="TadE-like_dom"/>
</dbReference>
<organism evidence="3 4">
    <name type="scientific">Vibrio genomosp. F6 str. FF-238</name>
    <dbReference type="NCBI Taxonomy" id="1191298"/>
    <lineage>
        <taxon>Bacteria</taxon>
        <taxon>Pseudomonadati</taxon>
        <taxon>Pseudomonadota</taxon>
        <taxon>Gammaproteobacteria</taxon>
        <taxon>Vibrionales</taxon>
        <taxon>Vibrionaceae</taxon>
        <taxon>Vibrio</taxon>
    </lineage>
</organism>
<dbReference type="AlphaFoldDB" id="A0A1E5CYX7"/>
<reference evidence="3 4" key="1">
    <citation type="journal article" date="2012" name="Science">
        <title>Ecological populations of bacteria act as socially cohesive units of antibiotic production and resistance.</title>
        <authorList>
            <person name="Cordero O.X."/>
            <person name="Wildschutte H."/>
            <person name="Kirkup B."/>
            <person name="Proehl S."/>
            <person name="Ngo L."/>
            <person name="Hussain F."/>
            <person name="Le Roux F."/>
            <person name="Mincer T."/>
            <person name="Polz M.F."/>
        </authorList>
    </citation>
    <scope>NUCLEOTIDE SEQUENCE [LARGE SCALE GENOMIC DNA]</scope>
    <source>
        <strain evidence="3 4">FF-238</strain>
    </source>
</reference>
<keyword evidence="1" id="KW-0812">Transmembrane</keyword>
<dbReference type="RefSeq" id="WP_017054063.1">
    <property type="nucleotide sequence ID" value="NZ_AJYW02000129.1"/>
</dbReference>
<evidence type="ECO:0000259" key="2">
    <source>
        <dbReference type="Pfam" id="PF07811"/>
    </source>
</evidence>
<keyword evidence="1" id="KW-1133">Transmembrane helix</keyword>
<evidence type="ECO:0000313" key="4">
    <source>
        <dbReference type="Proteomes" id="UP000094165"/>
    </source>
</evidence>
<gene>
    <name evidence="3" type="ORF">A130_16165</name>
</gene>
<feature type="transmembrane region" description="Helical" evidence="1">
    <location>
        <begin position="12"/>
        <end position="38"/>
    </location>
</feature>
<comment type="caution">
    <text evidence="3">The sequence shown here is derived from an EMBL/GenBank/DDBJ whole genome shotgun (WGS) entry which is preliminary data.</text>
</comment>
<accession>A0A1E5CYX7</accession>
<protein>
    <submittedName>
        <fullName evidence="3">Pilus assembly protein CpaE</fullName>
    </submittedName>
</protein>
<keyword evidence="1" id="KW-0472">Membrane</keyword>
<sequence>MNSHREHQSGLAIIEFTVVSSALLLMLFGIISFGYYMFSLQMVNEITRKAARLASVCYVTDSADINTLVIDSNAPSGFNTSHLVIEYLDESGGVVTGDLEDEDTFTSIRFVRAKVDNYDYQFISLFNYLGNNGLVSVPSFETTLPAESLGVVRPNKNNTNGTKTDC</sequence>
<dbReference type="Pfam" id="PF07811">
    <property type="entry name" value="TadE"/>
    <property type="match status" value="1"/>
</dbReference>
<name>A0A1E5CYX7_9VIBR</name>
<feature type="domain" description="TadE-like" evidence="2">
    <location>
        <begin position="10"/>
        <end position="52"/>
    </location>
</feature>
<proteinExistence type="predicted"/>
<dbReference type="EMBL" id="AJYW02000129">
    <property type="protein sequence ID" value="OEE76014.1"/>
    <property type="molecule type" value="Genomic_DNA"/>
</dbReference>
<keyword evidence="4" id="KW-1185">Reference proteome</keyword>
<evidence type="ECO:0000256" key="1">
    <source>
        <dbReference type="SAM" id="Phobius"/>
    </source>
</evidence>